<sequence>MRPGGAHMFAVPKREAHGLLAGRDTETARLARLVESLGRGRGAVLEIAGDPGAGKSRLLSLLAQLAERRGAQVVRACGTRWGVAPYQALRQAWGDRPDICPLPADPADDDSLERTVRSLLAQWASRDGGGVLLLDDFHLFDRESAALAAQLIRTPLAGPLVLAVAHRPRQTPAPLRDALECGARTGSVIRFDLEPLDRRAVAALLDGWRTDAGVPASPGAFAGGATASRTGAAWHHDPARYAESLHDACAGNPRDLRILVAAGWRPDGWPQVPGADRDGLLGEAAALTAELDALFPDAAAAAAAAAVLGDRFRPEDVAKVSGLGPRRTLDALAELGRADLVRPLAHGGQFTFRCRVLRHVVHEHAEPSFRLAAHRRAMELLAGRGASAAARARHAEHVLGMDAASALQVLAEGAMEVIAEEPGTAARWLNLALQCLPGAEGAEGADTGRPTRAALSIACCRALTAAGRLEEARRLAHELLGAASDLPLNLRMGAYAACADVERLLGRYDEAQAVALAALDQMPRPLPAHAAEPAFRYGLVHLLSGTYQQARALVREAASASADEAAHRQIRVLAACGEADLGFADTAACELTECSRLIDALPDAVLAGSPELLAMIGRSELYMERFPDAWRHLNRGLAVNAERAGQVVAAHHQMLLSALDQWTGRLDRAEHWARESERYARRAGRDDMAGHAMTMRAGALMWARGRRDAAEIVALAEHGAARGTGPCPDRRTGLATGMLAQIRLMNGDAPGCTRALLQGGGGEGLPLFEPPLRPWLLAMLAVAALDCGDVGAAHRWAMDADLAAEQLGLPVQQAYAHRARASLHAADGEHDAAAKLFAESAEVLRHAGMPVQHAWTLVTGARSASEALGPSTALDWLNSAVALSRGCGALRVRDDAARIQKDLAARGAVRAAGAAAGQEVMVLLTEREREIAKLAAAGKRSREIAVQLFLSPRTVEAHLSRIYRKLDISSRAALASCFLRAAPNDL</sequence>
<keyword evidence="1" id="KW-0547">Nucleotide-binding</keyword>
<dbReference type="InterPro" id="IPR011990">
    <property type="entry name" value="TPR-like_helical_dom_sf"/>
</dbReference>
<dbReference type="GO" id="GO:0006355">
    <property type="term" value="P:regulation of DNA-templated transcription"/>
    <property type="evidence" value="ECO:0007669"/>
    <property type="project" value="InterPro"/>
</dbReference>
<dbReference type="GO" id="GO:0005737">
    <property type="term" value="C:cytoplasm"/>
    <property type="evidence" value="ECO:0007669"/>
    <property type="project" value="TreeGrafter"/>
</dbReference>
<reference evidence="4" key="2">
    <citation type="submission" date="2020-09" db="EMBL/GenBank/DDBJ databases">
        <authorList>
            <person name="Sun Q."/>
            <person name="Zhou Y."/>
        </authorList>
    </citation>
    <scope>NUCLEOTIDE SEQUENCE</scope>
    <source>
        <strain evidence="4">CGMCC 4.7201</strain>
    </source>
</reference>
<dbReference type="SUPFAM" id="SSF48452">
    <property type="entry name" value="TPR-like"/>
    <property type="match status" value="1"/>
</dbReference>
<dbReference type="PRINTS" id="PR00038">
    <property type="entry name" value="HTHLUXR"/>
</dbReference>
<dbReference type="Proteomes" id="UP000641932">
    <property type="component" value="Unassembled WGS sequence"/>
</dbReference>
<evidence type="ECO:0000256" key="1">
    <source>
        <dbReference type="ARBA" id="ARBA00022741"/>
    </source>
</evidence>
<dbReference type="SUPFAM" id="SSF46894">
    <property type="entry name" value="C-terminal effector domain of the bipartite response regulators"/>
    <property type="match status" value="1"/>
</dbReference>
<dbReference type="InterPro" id="IPR036388">
    <property type="entry name" value="WH-like_DNA-bd_sf"/>
</dbReference>
<comment type="caution">
    <text evidence="4">The sequence shown here is derived from an EMBL/GenBank/DDBJ whole genome shotgun (WGS) entry which is preliminary data.</text>
</comment>
<proteinExistence type="predicted"/>
<dbReference type="EMBL" id="BMMS01000026">
    <property type="protein sequence ID" value="GGO95625.1"/>
    <property type="molecule type" value="Genomic_DNA"/>
</dbReference>
<dbReference type="PROSITE" id="PS50043">
    <property type="entry name" value="HTH_LUXR_2"/>
    <property type="match status" value="1"/>
</dbReference>
<keyword evidence="2" id="KW-0067">ATP-binding</keyword>
<dbReference type="Gene3D" id="1.25.40.10">
    <property type="entry name" value="Tetratricopeptide repeat domain"/>
    <property type="match status" value="1"/>
</dbReference>
<gene>
    <name evidence="4" type="ORF">GCM10012280_53250</name>
</gene>
<dbReference type="GO" id="GO:0004016">
    <property type="term" value="F:adenylate cyclase activity"/>
    <property type="evidence" value="ECO:0007669"/>
    <property type="project" value="TreeGrafter"/>
</dbReference>
<dbReference type="Gene3D" id="3.40.50.300">
    <property type="entry name" value="P-loop containing nucleotide triphosphate hydrolases"/>
    <property type="match status" value="1"/>
</dbReference>
<dbReference type="InterPro" id="IPR016032">
    <property type="entry name" value="Sig_transdc_resp-reg_C-effctor"/>
</dbReference>
<dbReference type="InterPro" id="IPR027417">
    <property type="entry name" value="P-loop_NTPase"/>
</dbReference>
<keyword evidence="5" id="KW-1185">Reference proteome</keyword>
<dbReference type="GO" id="GO:0003677">
    <property type="term" value="F:DNA binding"/>
    <property type="evidence" value="ECO:0007669"/>
    <property type="project" value="InterPro"/>
</dbReference>
<evidence type="ECO:0000313" key="5">
    <source>
        <dbReference type="Proteomes" id="UP000641932"/>
    </source>
</evidence>
<dbReference type="InterPro" id="IPR003593">
    <property type="entry name" value="AAA+_ATPase"/>
</dbReference>
<dbReference type="Gene3D" id="1.10.10.10">
    <property type="entry name" value="Winged helix-like DNA-binding domain superfamily/Winged helix DNA-binding domain"/>
    <property type="match status" value="1"/>
</dbReference>
<dbReference type="GO" id="GO:0005524">
    <property type="term" value="F:ATP binding"/>
    <property type="evidence" value="ECO:0007669"/>
    <property type="project" value="UniProtKB-KW"/>
</dbReference>
<accession>A0A918DZJ5</accession>
<dbReference type="Pfam" id="PF13191">
    <property type="entry name" value="AAA_16"/>
    <property type="match status" value="1"/>
</dbReference>
<protein>
    <recommendedName>
        <fullName evidence="3">HTH luxR-type domain-containing protein</fullName>
    </recommendedName>
</protein>
<dbReference type="InterPro" id="IPR000792">
    <property type="entry name" value="Tscrpt_reg_LuxR_C"/>
</dbReference>
<dbReference type="SUPFAM" id="SSF52540">
    <property type="entry name" value="P-loop containing nucleoside triphosphate hydrolases"/>
    <property type="match status" value="1"/>
</dbReference>
<name>A0A918DZJ5_9ACTN</name>
<evidence type="ECO:0000259" key="3">
    <source>
        <dbReference type="PROSITE" id="PS50043"/>
    </source>
</evidence>
<dbReference type="PROSITE" id="PS00622">
    <property type="entry name" value="HTH_LUXR_1"/>
    <property type="match status" value="1"/>
</dbReference>
<dbReference type="Pfam" id="PF00196">
    <property type="entry name" value="GerE"/>
    <property type="match status" value="1"/>
</dbReference>
<feature type="domain" description="HTH luxR-type" evidence="3">
    <location>
        <begin position="917"/>
        <end position="982"/>
    </location>
</feature>
<organism evidence="4 5">
    <name type="scientific">Wenjunlia tyrosinilytica</name>
    <dbReference type="NCBI Taxonomy" id="1544741"/>
    <lineage>
        <taxon>Bacteria</taxon>
        <taxon>Bacillati</taxon>
        <taxon>Actinomycetota</taxon>
        <taxon>Actinomycetes</taxon>
        <taxon>Kitasatosporales</taxon>
        <taxon>Streptomycetaceae</taxon>
        <taxon>Wenjunlia</taxon>
    </lineage>
</organism>
<dbReference type="AlphaFoldDB" id="A0A918DZJ5"/>
<evidence type="ECO:0000256" key="2">
    <source>
        <dbReference type="ARBA" id="ARBA00022840"/>
    </source>
</evidence>
<dbReference type="PANTHER" id="PTHR16305">
    <property type="entry name" value="TESTICULAR SOLUBLE ADENYLYL CYCLASE"/>
    <property type="match status" value="1"/>
</dbReference>
<evidence type="ECO:0000313" key="4">
    <source>
        <dbReference type="EMBL" id="GGO95625.1"/>
    </source>
</evidence>
<dbReference type="SMART" id="SM00382">
    <property type="entry name" value="AAA"/>
    <property type="match status" value="1"/>
</dbReference>
<dbReference type="SMART" id="SM00421">
    <property type="entry name" value="HTH_LUXR"/>
    <property type="match status" value="1"/>
</dbReference>
<dbReference type="PANTHER" id="PTHR16305:SF35">
    <property type="entry name" value="TRANSCRIPTIONAL ACTIVATOR DOMAIN"/>
    <property type="match status" value="1"/>
</dbReference>
<dbReference type="CDD" id="cd06170">
    <property type="entry name" value="LuxR_C_like"/>
    <property type="match status" value="1"/>
</dbReference>
<reference evidence="4" key="1">
    <citation type="journal article" date="2014" name="Int. J. Syst. Evol. Microbiol.">
        <title>Complete genome sequence of Corynebacterium casei LMG S-19264T (=DSM 44701T), isolated from a smear-ripened cheese.</title>
        <authorList>
            <consortium name="US DOE Joint Genome Institute (JGI-PGF)"/>
            <person name="Walter F."/>
            <person name="Albersmeier A."/>
            <person name="Kalinowski J."/>
            <person name="Ruckert C."/>
        </authorList>
    </citation>
    <scope>NUCLEOTIDE SEQUENCE</scope>
    <source>
        <strain evidence="4">CGMCC 4.7201</strain>
    </source>
</reference>
<dbReference type="InterPro" id="IPR041664">
    <property type="entry name" value="AAA_16"/>
</dbReference>